<reference evidence="2 3" key="1">
    <citation type="submission" date="2020-02" db="EMBL/GenBank/DDBJ databases">
        <title>Draft genome sequence of Haematococcus lacustris strain NIES-144.</title>
        <authorList>
            <person name="Morimoto D."/>
            <person name="Nakagawa S."/>
            <person name="Yoshida T."/>
            <person name="Sawayama S."/>
        </authorList>
    </citation>
    <scope>NUCLEOTIDE SEQUENCE [LARGE SCALE GENOMIC DNA]</scope>
    <source>
        <strain evidence="2 3">NIES-144</strain>
    </source>
</reference>
<proteinExistence type="predicted"/>
<dbReference type="Pfam" id="PF00069">
    <property type="entry name" value="Pkinase"/>
    <property type="match status" value="1"/>
</dbReference>
<dbReference type="PANTHER" id="PTHR44329:SF214">
    <property type="entry name" value="PROTEIN KINASE DOMAIN-CONTAINING PROTEIN"/>
    <property type="match status" value="1"/>
</dbReference>
<gene>
    <name evidence="2" type="ORF">HaLaN_09446</name>
</gene>
<dbReference type="InterPro" id="IPR008271">
    <property type="entry name" value="Ser/Thr_kinase_AS"/>
</dbReference>
<evidence type="ECO:0000313" key="3">
    <source>
        <dbReference type="Proteomes" id="UP000485058"/>
    </source>
</evidence>
<keyword evidence="2" id="KW-0418">Kinase</keyword>
<keyword evidence="3" id="KW-1185">Reference proteome</keyword>
<feature type="domain" description="Protein kinase" evidence="1">
    <location>
        <begin position="1"/>
        <end position="223"/>
    </location>
</feature>
<sequence length="248" mass="25158">MHAMGLVHGDLKPANCLLQSAKPTVDRPLTFIVKLADFGSACPAAPSLSTSPSLATNGAWAQAAGAGAPGVLSGGVGCGGALSHAAPEVVAGQAASQAADVWSLGVLLWQLVSGEILGLVQGAWEAAACPATGLESDRLAACSLPSCRPDVGGEGWQHTASHLPDAACPPVEQAELLEQHGLLLPWPPRVPAPWRDLATACCHPWPHARPTMPQVLAAAHKAQQVGCRRSAVCGHSVDEAAAGSQPCT</sequence>
<dbReference type="GO" id="GO:0004674">
    <property type="term" value="F:protein serine/threonine kinase activity"/>
    <property type="evidence" value="ECO:0007669"/>
    <property type="project" value="TreeGrafter"/>
</dbReference>
<dbReference type="InterPro" id="IPR011009">
    <property type="entry name" value="Kinase-like_dom_sf"/>
</dbReference>
<dbReference type="InterPro" id="IPR000719">
    <property type="entry name" value="Prot_kinase_dom"/>
</dbReference>
<name>A0A699Z3L0_HAELA</name>
<evidence type="ECO:0000259" key="1">
    <source>
        <dbReference type="PROSITE" id="PS50011"/>
    </source>
</evidence>
<protein>
    <submittedName>
        <fullName evidence="2">Protein kinase domain-containing protein</fullName>
    </submittedName>
</protein>
<dbReference type="InterPro" id="IPR051681">
    <property type="entry name" value="Ser/Thr_Kinases-Pseudokinases"/>
</dbReference>
<organism evidence="2 3">
    <name type="scientific">Haematococcus lacustris</name>
    <name type="common">Green alga</name>
    <name type="synonym">Haematococcus pluvialis</name>
    <dbReference type="NCBI Taxonomy" id="44745"/>
    <lineage>
        <taxon>Eukaryota</taxon>
        <taxon>Viridiplantae</taxon>
        <taxon>Chlorophyta</taxon>
        <taxon>core chlorophytes</taxon>
        <taxon>Chlorophyceae</taxon>
        <taxon>CS clade</taxon>
        <taxon>Chlamydomonadales</taxon>
        <taxon>Haematococcaceae</taxon>
        <taxon>Haematococcus</taxon>
    </lineage>
</organism>
<dbReference type="PANTHER" id="PTHR44329">
    <property type="entry name" value="SERINE/THREONINE-PROTEIN KINASE TNNI3K-RELATED"/>
    <property type="match status" value="1"/>
</dbReference>
<dbReference type="PROSITE" id="PS00108">
    <property type="entry name" value="PROTEIN_KINASE_ST"/>
    <property type="match status" value="1"/>
</dbReference>
<comment type="caution">
    <text evidence="2">The sequence shown here is derived from an EMBL/GenBank/DDBJ whole genome shotgun (WGS) entry which is preliminary data.</text>
</comment>
<dbReference type="AlphaFoldDB" id="A0A699Z3L0"/>
<dbReference type="Proteomes" id="UP000485058">
    <property type="component" value="Unassembled WGS sequence"/>
</dbReference>
<accession>A0A699Z3L0</accession>
<keyword evidence="2" id="KW-0808">Transferase</keyword>
<dbReference type="SUPFAM" id="SSF56112">
    <property type="entry name" value="Protein kinase-like (PK-like)"/>
    <property type="match status" value="1"/>
</dbReference>
<dbReference type="Gene3D" id="1.10.510.10">
    <property type="entry name" value="Transferase(Phosphotransferase) domain 1"/>
    <property type="match status" value="1"/>
</dbReference>
<dbReference type="GO" id="GO:0005524">
    <property type="term" value="F:ATP binding"/>
    <property type="evidence" value="ECO:0007669"/>
    <property type="project" value="InterPro"/>
</dbReference>
<dbReference type="PROSITE" id="PS50011">
    <property type="entry name" value="PROTEIN_KINASE_DOM"/>
    <property type="match status" value="1"/>
</dbReference>
<evidence type="ECO:0000313" key="2">
    <source>
        <dbReference type="EMBL" id="GFH13544.1"/>
    </source>
</evidence>
<dbReference type="EMBL" id="BLLF01000624">
    <property type="protein sequence ID" value="GFH13544.1"/>
    <property type="molecule type" value="Genomic_DNA"/>
</dbReference>